<evidence type="ECO:0000313" key="4">
    <source>
        <dbReference type="Proteomes" id="UP000215377"/>
    </source>
</evidence>
<dbReference type="CDD" id="cd05233">
    <property type="entry name" value="SDR_c"/>
    <property type="match status" value="1"/>
</dbReference>
<dbReference type="EMBL" id="AQQR01000001">
    <property type="protein sequence ID" value="OWU77760.1"/>
    <property type="molecule type" value="Genomic_DNA"/>
</dbReference>
<dbReference type="SUPFAM" id="SSF51735">
    <property type="entry name" value="NAD(P)-binding Rossmann-fold domains"/>
    <property type="match status" value="1"/>
</dbReference>
<dbReference type="RefSeq" id="WP_088648414.1">
    <property type="nucleotide sequence ID" value="NZ_AQQR01000001.1"/>
</dbReference>
<keyword evidence="4" id="KW-1185">Reference proteome</keyword>
<reference evidence="3 4" key="1">
    <citation type="submission" date="2013-04" db="EMBL/GenBank/DDBJ databases">
        <title>Oceanicola sp. 22II1-22F33 Genome Sequencing.</title>
        <authorList>
            <person name="Lai Q."/>
            <person name="Li G."/>
            <person name="Shao Z."/>
        </authorList>
    </citation>
    <scope>NUCLEOTIDE SEQUENCE [LARGE SCALE GENOMIC DNA]</scope>
    <source>
        <strain evidence="3 4">22II1-22F33</strain>
    </source>
</reference>
<sequence>MFDLTGKVAVVTGSSRGIGRAIAELFAKAGAKVVVSSRTEEACAPVADAIRQAGGEAMVVPCHIGKVEELQRLVDETLAAWGRIDVLVCNAAINPVYGSMSELTPEVFDKIMGTNVRSTWQLCQMVLPGMADNGGGAVVLLSSIAGIRGNAVIGAYGISKAAEAALARNLAVEWGPRNIRVNALAPGLVKTDFARALWEDPERLERVERQTPLRRIGRPEDIAGTALFLASEASAYVTGQTIVADGGETIR</sequence>
<gene>
    <name evidence="3" type="ORF">ATO3_03615</name>
</gene>
<dbReference type="InterPro" id="IPR036291">
    <property type="entry name" value="NAD(P)-bd_dom_sf"/>
</dbReference>
<name>A0A225NTZ2_9RHOB</name>
<evidence type="ECO:0000313" key="3">
    <source>
        <dbReference type="EMBL" id="OWU77760.1"/>
    </source>
</evidence>
<dbReference type="InterPro" id="IPR057326">
    <property type="entry name" value="KR_dom"/>
</dbReference>
<dbReference type="AlphaFoldDB" id="A0A225NTZ2"/>
<dbReference type="InterPro" id="IPR002347">
    <property type="entry name" value="SDR_fam"/>
</dbReference>
<dbReference type="Pfam" id="PF13561">
    <property type="entry name" value="adh_short_C2"/>
    <property type="match status" value="1"/>
</dbReference>
<protein>
    <submittedName>
        <fullName evidence="3">Short-chain dehydrogenase</fullName>
    </submittedName>
</protein>
<feature type="domain" description="Ketoreductase" evidence="2">
    <location>
        <begin position="7"/>
        <end position="187"/>
    </location>
</feature>
<dbReference type="PANTHER" id="PTHR43943">
    <property type="entry name" value="DEHYDROGENASE/REDUCTASE (SDR FAMILY) MEMBER 4"/>
    <property type="match status" value="1"/>
</dbReference>
<organism evidence="3 4">
    <name type="scientific">Marinibacterium profundimaris</name>
    <dbReference type="NCBI Taxonomy" id="1679460"/>
    <lineage>
        <taxon>Bacteria</taxon>
        <taxon>Pseudomonadati</taxon>
        <taxon>Pseudomonadota</taxon>
        <taxon>Alphaproteobacteria</taxon>
        <taxon>Rhodobacterales</taxon>
        <taxon>Paracoccaceae</taxon>
        <taxon>Marinibacterium</taxon>
    </lineage>
</organism>
<comment type="similarity">
    <text evidence="1">Belongs to the short-chain dehydrogenases/reductases (SDR) family.</text>
</comment>
<dbReference type="SMART" id="SM00822">
    <property type="entry name" value="PKS_KR"/>
    <property type="match status" value="1"/>
</dbReference>
<dbReference type="Proteomes" id="UP000215377">
    <property type="component" value="Unassembled WGS sequence"/>
</dbReference>
<dbReference type="NCBIfam" id="NF005559">
    <property type="entry name" value="PRK07231.1"/>
    <property type="match status" value="1"/>
</dbReference>
<dbReference type="FunFam" id="3.40.50.720:FF:000084">
    <property type="entry name" value="Short-chain dehydrogenase reductase"/>
    <property type="match status" value="1"/>
</dbReference>
<evidence type="ECO:0000259" key="2">
    <source>
        <dbReference type="SMART" id="SM00822"/>
    </source>
</evidence>
<comment type="caution">
    <text evidence="3">The sequence shown here is derived from an EMBL/GenBank/DDBJ whole genome shotgun (WGS) entry which is preliminary data.</text>
</comment>
<accession>A0A225NTZ2</accession>
<dbReference type="PRINTS" id="PR00081">
    <property type="entry name" value="GDHRDH"/>
</dbReference>
<dbReference type="OrthoDB" id="9789398at2"/>
<dbReference type="PRINTS" id="PR00080">
    <property type="entry name" value="SDRFAMILY"/>
</dbReference>
<proteinExistence type="inferred from homology"/>
<dbReference type="PANTHER" id="PTHR43943:SF2">
    <property type="entry name" value="DEHYDROGENASE_REDUCTASE 4"/>
    <property type="match status" value="1"/>
</dbReference>
<evidence type="ECO:0000256" key="1">
    <source>
        <dbReference type="ARBA" id="ARBA00006484"/>
    </source>
</evidence>
<dbReference type="Gene3D" id="3.40.50.720">
    <property type="entry name" value="NAD(P)-binding Rossmann-like Domain"/>
    <property type="match status" value="1"/>
</dbReference>